<reference evidence="1 2" key="1">
    <citation type="journal article" date="2013" name="Nat. Commun.">
        <title>The evolution and pathogenic mechanisms of the rice sheath blight pathogen.</title>
        <authorList>
            <person name="Zheng A."/>
            <person name="Lin R."/>
            <person name="Xu L."/>
            <person name="Qin P."/>
            <person name="Tang C."/>
            <person name="Ai P."/>
            <person name="Zhang D."/>
            <person name="Liu Y."/>
            <person name="Sun Z."/>
            <person name="Feng H."/>
            <person name="Wang Y."/>
            <person name="Chen Y."/>
            <person name="Liang X."/>
            <person name="Fu R."/>
            <person name="Li Q."/>
            <person name="Zhang J."/>
            <person name="Yu X."/>
            <person name="Xie Z."/>
            <person name="Ding L."/>
            <person name="Guan P."/>
            <person name="Tang J."/>
            <person name="Liang Y."/>
            <person name="Wang S."/>
            <person name="Deng Q."/>
            <person name="Li S."/>
            <person name="Zhu J."/>
            <person name="Wang L."/>
            <person name="Liu H."/>
            <person name="Li P."/>
        </authorList>
    </citation>
    <scope>NUCLEOTIDE SEQUENCE [LARGE SCALE GENOMIC DNA]</scope>
    <source>
        <strain evidence="2">AG-1 IA</strain>
    </source>
</reference>
<name>L8WVE7_THACA</name>
<dbReference type="AlphaFoldDB" id="L8WVE7"/>
<sequence>MDNALEVHPHSILEPEADFQLTICIPVLVRYSNLYCLNSTRNPFLFHSLEPRSNHNTSRREPSISARSGGYGGIPRLNIASYSNLRTMGPWICINGHAQQGEGKGMEKSRAFGTPFEALVLL</sequence>
<dbReference type="Proteomes" id="UP000011668">
    <property type="component" value="Unassembled WGS sequence"/>
</dbReference>
<gene>
    <name evidence="1" type="ORF">AG1IA_05683</name>
</gene>
<protein>
    <submittedName>
        <fullName evidence="1">Uncharacterized protein</fullName>
    </submittedName>
</protein>
<organism evidence="1 2">
    <name type="scientific">Thanatephorus cucumeris (strain AG1-IA)</name>
    <name type="common">Rice sheath blight fungus</name>
    <name type="synonym">Rhizoctonia solani</name>
    <dbReference type="NCBI Taxonomy" id="983506"/>
    <lineage>
        <taxon>Eukaryota</taxon>
        <taxon>Fungi</taxon>
        <taxon>Dikarya</taxon>
        <taxon>Basidiomycota</taxon>
        <taxon>Agaricomycotina</taxon>
        <taxon>Agaricomycetes</taxon>
        <taxon>Cantharellales</taxon>
        <taxon>Ceratobasidiaceae</taxon>
        <taxon>Rhizoctonia</taxon>
        <taxon>Rhizoctonia solani AG-1</taxon>
    </lineage>
</organism>
<comment type="caution">
    <text evidence="1">The sequence shown here is derived from an EMBL/GenBank/DDBJ whole genome shotgun (WGS) entry which is preliminary data.</text>
</comment>
<dbReference type="EMBL" id="AFRT01001465">
    <property type="protein sequence ID" value="ELU40294.1"/>
    <property type="molecule type" value="Genomic_DNA"/>
</dbReference>
<proteinExistence type="predicted"/>
<dbReference type="HOGENOM" id="CLU_2028292_0_0_1"/>
<accession>L8WVE7</accession>
<evidence type="ECO:0000313" key="2">
    <source>
        <dbReference type="Proteomes" id="UP000011668"/>
    </source>
</evidence>
<evidence type="ECO:0000313" key="1">
    <source>
        <dbReference type="EMBL" id="ELU40294.1"/>
    </source>
</evidence>
<keyword evidence="2" id="KW-1185">Reference proteome</keyword>